<dbReference type="InterPro" id="IPR021858">
    <property type="entry name" value="Fun_TF"/>
</dbReference>
<dbReference type="PROSITE" id="PS00463">
    <property type="entry name" value="ZN2_CY6_FUNGAL_1"/>
    <property type="match status" value="2"/>
</dbReference>
<evidence type="ECO:0000256" key="1">
    <source>
        <dbReference type="ARBA" id="ARBA00004123"/>
    </source>
</evidence>
<dbReference type="Pfam" id="PF00172">
    <property type="entry name" value="Zn_clus"/>
    <property type="match status" value="2"/>
</dbReference>
<name>A0AAD9ET29_9PEZI</name>
<dbReference type="InterPro" id="IPR036864">
    <property type="entry name" value="Zn2-C6_fun-type_DNA-bd_sf"/>
</dbReference>
<evidence type="ECO:0000256" key="2">
    <source>
        <dbReference type="ARBA" id="ARBA00023242"/>
    </source>
</evidence>
<dbReference type="GO" id="GO:0008270">
    <property type="term" value="F:zinc ion binding"/>
    <property type="evidence" value="ECO:0007669"/>
    <property type="project" value="InterPro"/>
</dbReference>
<accession>A0AAD9ET29</accession>
<comment type="caution">
    <text evidence="4">The sequence shown here is derived from an EMBL/GenBank/DDBJ whole genome shotgun (WGS) entry which is preliminary data.</text>
</comment>
<gene>
    <name evidence="4" type="ORF">CCHR01_01675</name>
</gene>
<organism evidence="4 5">
    <name type="scientific">Colletotrichum chrysophilum</name>
    <dbReference type="NCBI Taxonomy" id="1836956"/>
    <lineage>
        <taxon>Eukaryota</taxon>
        <taxon>Fungi</taxon>
        <taxon>Dikarya</taxon>
        <taxon>Ascomycota</taxon>
        <taxon>Pezizomycotina</taxon>
        <taxon>Sordariomycetes</taxon>
        <taxon>Hypocreomycetidae</taxon>
        <taxon>Glomerellales</taxon>
        <taxon>Glomerellaceae</taxon>
        <taxon>Colletotrichum</taxon>
        <taxon>Colletotrichum gloeosporioides species complex</taxon>
    </lineage>
</organism>
<protein>
    <submittedName>
        <fullName evidence="4">C6 transcription factor</fullName>
    </submittedName>
</protein>
<dbReference type="AlphaFoldDB" id="A0AAD9ET29"/>
<comment type="subcellular location">
    <subcellularLocation>
        <location evidence="1">Nucleus</location>
    </subcellularLocation>
</comment>
<evidence type="ECO:0000313" key="4">
    <source>
        <dbReference type="EMBL" id="KAK1855661.1"/>
    </source>
</evidence>
<dbReference type="CDD" id="cd00067">
    <property type="entry name" value="GAL4"/>
    <property type="match status" value="2"/>
</dbReference>
<reference evidence="4" key="1">
    <citation type="submission" date="2023-01" db="EMBL/GenBank/DDBJ databases">
        <title>Colletotrichum chrysophilum M932 genome sequence.</title>
        <authorList>
            <person name="Baroncelli R."/>
        </authorList>
    </citation>
    <scope>NUCLEOTIDE SEQUENCE</scope>
    <source>
        <strain evidence="4">M932</strain>
    </source>
</reference>
<sequence length="331" mass="36467">MGRRTTACQTCKSIKALCTRELPCTRCRRLSLACSYDASSGGRLTALPHVDKAGKKKAKHRKSATGCWNCRKRRKKCDEKTPTCTDCKRLGFDCNWPTSEAGESRDSHSDPNHSPPLLSSSDVLVSSPDLFQEWADVDVPDGSNLSSQLTSFSNWLSLIESDDRLETRKAAALANSTALVGLGMPCASDDELGLATFLPSTALNNLTGVTPQALKSWTIVERHLLNHFLQTVARVLAVVDDRFNPFLRVIVPMALEQPAMRHALVTLSASHLSQVYPDFQHDLFVHRSQTLQALMAELDHHREGSVWPLAATLLLCLAEVSAVNLKLSYQD</sequence>
<dbReference type="GO" id="GO:0005634">
    <property type="term" value="C:nucleus"/>
    <property type="evidence" value="ECO:0007669"/>
    <property type="project" value="UniProtKB-SubCell"/>
</dbReference>
<dbReference type="Pfam" id="PF11951">
    <property type="entry name" value="Fungal_trans_2"/>
    <property type="match status" value="1"/>
</dbReference>
<dbReference type="PANTHER" id="PTHR37534">
    <property type="entry name" value="TRANSCRIPTIONAL ACTIVATOR PROTEIN UGA3"/>
    <property type="match status" value="1"/>
</dbReference>
<proteinExistence type="predicted"/>
<dbReference type="InterPro" id="IPR001138">
    <property type="entry name" value="Zn2Cys6_DnaBD"/>
</dbReference>
<dbReference type="SMART" id="SM00066">
    <property type="entry name" value="GAL4"/>
    <property type="match status" value="2"/>
</dbReference>
<dbReference type="SUPFAM" id="SSF57701">
    <property type="entry name" value="Zn2/Cys6 DNA-binding domain"/>
    <property type="match status" value="2"/>
</dbReference>
<feature type="domain" description="Zn(2)-C6 fungal-type" evidence="3">
    <location>
        <begin position="7"/>
        <end position="36"/>
    </location>
</feature>
<keyword evidence="5" id="KW-1185">Reference proteome</keyword>
<evidence type="ECO:0000313" key="5">
    <source>
        <dbReference type="Proteomes" id="UP001243330"/>
    </source>
</evidence>
<dbReference type="Gene3D" id="4.10.240.10">
    <property type="entry name" value="Zn(2)-C6 fungal-type DNA-binding domain"/>
    <property type="match status" value="2"/>
</dbReference>
<keyword evidence="2" id="KW-0539">Nucleus</keyword>
<feature type="domain" description="Zn(2)-C6 fungal-type" evidence="3">
    <location>
        <begin position="66"/>
        <end position="96"/>
    </location>
</feature>
<evidence type="ECO:0000259" key="3">
    <source>
        <dbReference type="PROSITE" id="PS50048"/>
    </source>
</evidence>
<dbReference type="PANTHER" id="PTHR37534:SF46">
    <property type="entry name" value="ZN(II)2CYS6 TRANSCRIPTION FACTOR (EUROFUNG)"/>
    <property type="match status" value="1"/>
</dbReference>
<dbReference type="Proteomes" id="UP001243330">
    <property type="component" value="Unassembled WGS sequence"/>
</dbReference>
<dbReference type="EMBL" id="JAQOWY010000018">
    <property type="protein sequence ID" value="KAK1855661.1"/>
    <property type="molecule type" value="Genomic_DNA"/>
</dbReference>
<dbReference type="GO" id="GO:0000981">
    <property type="term" value="F:DNA-binding transcription factor activity, RNA polymerase II-specific"/>
    <property type="evidence" value="ECO:0007669"/>
    <property type="project" value="InterPro"/>
</dbReference>
<dbReference type="PROSITE" id="PS50048">
    <property type="entry name" value="ZN2_CY6_FUNGAL_2"/>
    <property type="match status" value="2"/>
</dbReference>